<dbReference type="KEGG" id="pry:Prubr_36270"/>
<dbReference type="RefSeq" id="WP_212826826.1">
    <property type="nucleotide sequence ID" value="NZ_AP023359.1"/>
</dbReference>
<keyword evidence="2" id="KW-1185">Reference proteome</keyword>
<protein>
    <submittedName>
        <fullName evidence="1">Uncharacterized protein</fullName>
    </submittedName>
</protein>
<name>A0A810MZM0_9ACTN</name>
<sequence length="181" mass="19368">MVVLALIVDRPRTSGPDLAQLRAEAAELGAHAVAAQERAGRAGAVAVEARAAALVAQRARDEAWTAQERAAKGCHLAWQEVLAARETAGAVRGGNRARSGDDGGDPVLVERERTAERWRMRELGARRVHDRANLTLGRAEEVAGVAETAARALFDEAVVAATEAHEAMLAVEWRASRARLR</sequence>
<accession>A0A810MZM0</accession>
<evidence type="ECO:0000313" key="1">
    <source>
        <dbReference type="EMBL" id="BCJ66606.1"/>
    </source>
</evidence>
<proteinExistence type="predicted"/>
<dbReference type="Proteomes" id="UP000680866">
    <property type="component" value="Chromosome"/>
</dbReference>
<dbReference type="EMBL" id="AP023359">
    <property type="protein sequence ID" value="BCJ66606.1"/>
    <property type="molecule type" value="Genomic_DNA"/>
</dbReference>
<organism evidence="1 2">
    <name type="scientific">Polymorphospora rubra</name>
    <dbReference type="NCBI Taxonomy" id="338584"/>
    <lineage>
        <taxon>Bacteria</taxon>
        <taxon>Bacillati</taxon>
        <taxon>Actinomycetota</taxon>
        <taxon>Actinomycetes</taxon>
        <taxon>Micromonosporales</taxon>
        <taxon>Micromonosporaceae</taxon>
        <taxon>Polymorphospora</taxon>
    </lineage>
</organism>
<dbReference type="AlphaFoldDB" id="A0A810MZM0"/>
<gene>
    <name evidence="1" type="ORF">Prubr_36270</name>
</gene>
<reference evidence="1" key="1">
    <citation type="submission" date="2020-08" db="EMBL/GenBank/DDBJ databases">
        <title>Whole genome shotgun sequence of Polymorphospora rubra NBRC 101157.</title>
        <authorList>
            <person name="Komaki H."/>
            <person name="Tamura T."/>
        </authorList>
    </citation>
    <scope>NUCLEOTIDE SEQUENCE</scope>
    <source>
        <strain evidence="1">NBRC 101157</strain>
    </source>
</reference>
<evidence type="ECO:0000313" key="2">
    <source>
        <dbReference type="Proteomes" id="UP000680866"/>
    </source>
</evidence>